<dbReference type="NCBIfam" id="TIGR00576">
    <property type="entry name" value="dut"/>
    <property type="match status" value="1"/>
</dbReference>
<dbReference type="Pfam" id="PF00692">
    <property type="entry name" value="dUTPase"/>
    <property type="match status" value="1"/>
</dbReference>
<comment type="caution">
    <text evidence="7">The sequence shown here is derived from an EMBL/GenBank/DDBJ whole genome shotgun (WGS) entry which is preliminary data.</text>
</comment>
<keyword evidence="3 7" id="KW-0378">Hydrolase</keyword>
<dbReference type="RefSeq" id="WP_153496123.1">
    <property type="nucleotide sequence ID" value="NZ_CAXYUY010000007.1"/>
</dbReference>
<dbReference type="Gene3D" id="2.70.40.10">
    <property type="match status" value="1"/>
</dbReference>
<evidence type="ECO:0000256" key="5">
    <source>
        <dbReference type="ARBA" id="ARBA00047686"/>
    </source>
</evidence>
<protein>
    <recommendedName>
        <fullName evidence="2">dUTP diphosphatase</fullName>
        <ecNumber evidence="2">3.6.1.23</ecNumber>
    </recommendedName>
</protein>
<dbReference type="InterPro" id="IPR029054">
    <property type="entry name" value="dUTPase-like"/>
</dbReference>
<keyword evidence="8" id="KW-1185">Reference proteome</keyword>
<dbReference type="InterPro" id="IPR033704">
    <property type="entry name" value="dUTPase_trimeric"/>
</dbReference>
<dbReference type="InterPro" id="IPR036157">
    <property type="entry name" value="dUTPase-like_sf"/>
</dbReference>
<reference evidence="7 8" key="1">
    <citation type="submission" date="2019-10" db="EMBL/GenBank/DDBJ databases">
        <authorList>
            <person name="Dong K."/>
        </authorList>
    </citation>
    <scope>NUCLEOTIDE SEQUENCE [LARGE SCALE GENOMIC DNA]</scope>
    <source>
        <strain evidence="7 8">DSM 28960</strain>
    </source>
</reference>
<evidence type="ECO:0000256" key="3">
    <source>
        <dbReference type="ARBA" id="ARBA00022801"/>
    </source>
</evidence>
<feature type="domain" description="dUTPase-like" evidence="6">
    <location>
        <begin position="18"/>
        <end position="149"/>
    </location>
</feature>
<evidence type="ECO:0000256" key="4">
    <source>
        <dbReference type="ARBA" id="ARBA00023080"/>
    </source>
</evidence>
<dbReference type="InterPro" id="IPR008181">
    <property type="entry name" value="dUTPase"/>
</dbReference>
<evidence type="ECO:0000313" key="7">
    <source>
        <dbReference type="EMBL" id="MQW39442.1"/>
    </source>
</evidence>
<proteinExistence type="inferred from homology"/>
<dbReference type="EMBL" id="WITJ01000007">
    <property type="protein sequence ID" value="MQW39442.1"/>
    <property type="molecule type" value="Genomic_DNA"/>
</dbReference>
<evidence type="ECO:0000256" key="1">
    <source>
        <dbReference type="ARBA" id="ARBA00006581"/>
    </source>
</evidence>
<comment type="catalytic activity">
    <reaction evidence="5">
        <text>dUTP + H2O = dUMP + diphosphate + H(+)</text>
        <dbReference type="Rhea" id="RHEA:10248"/>
        <dbReference type="ChEBI" id="CHEBI:15377"/>
        <dbReference type="ChEBI" id="CHEBI:15378"/>
        <dbReference type="ChEBI" id="CHEBI:33019"/>
        <dbReference type="ChEBI" id="CHEBI:61555"/>
        <dbReference type="ChEBI" id="CHEBI:246422"/>
        <dbReference type="EC" id="3.6.1.23"/>
    </reaction>
</comment>
<dbReference type="PANTHER" id="PTHR11241">
    <property type="entry name" value="DEOXYURIDINE 5'-TRIPHOSPHATE NUCLEOTIDOHYDROLASE"/>
    <property type="match status" value="1"/>
</dbReference>
<dbReference type="SUPFAM" id="SSF51283">
    <property type="entry name" value="dUTPase-like"/>
    <property type="match status" value="1"/>
</dbReference>
<evidence type="ECO:0000313" key="8">
    <source>
        <dbReference type="Proteomes" id="UP000439550"/>
    </source>
</evidence>
<accession>A0A7X2D1F9</accession>
<dbReference type="GO" id="GO:0000287">
    <property type="term" value="F:magnesium ion binding"/>
    <property type="evidence" value="ECO:0007669"/>
    <property type="project" value="InterPro"/>
</dbReference>
<evidence type="ECO:0000256" key="2">
    <source>
        <dbReference type="ARBA" id="ARBA00012379"/>
    </source>
</evidence>
<dbReference type="GO" id="GO:0046081">
    <property type="term" value="P:dUTP catabolic process"/>
    <property type="evidence" value="ECO:0007669"/>
    <property type="project" value="InterPro"/>
</dbReference>
<evidence type="ECO:0000259" key="6">
    <source>
        <dbReference type="Pfam" id="PF00692"/>
    </source>
</evidence>
<dbReference type="GO" id="GO:0006226">
    <property type="term" value="P:dUMP biosynthetic process"/>
    <property type="evidence" value="ECO:0007669"/>
    <property type="project" value="InterPro"/>
</dbReference>
<dbReference type="OrthoDB" id="9809956at2"/>
<sequence>MKTRGFEVVSSYENAGINLPVRSTEHSAGYDIEAAETVTLAPGEIKLIPTGLKAYMQAFEVLYMYSRSSNPRKKGLVLINSVGVIDKDYYNNPENEGHMYMQMRNITDHDVLVEKGERVVQGVFMPFLVADGDENTNKERRTGGFGSTGQ</sequence>
<name>A0A7X2D1F9_9LACT</name>
<keyword evidence="4" id="KW-0546">Nucleotide metabolism</keyword>
<dbReference type="CDD" id="cd07557">
    <property type="entry name" value="trimeric_dUTPase"/>
    <property type="match status" value="1"/>
</dbReference>
<dbReference type="EC" id="3.6.1.23" evidence="2"/>
<dbReference type="AlphaFoldDB" id="A0A7X2D1F9"/>
<dbReference type="GO" id="GO:0004170">
    <property type="term" value="F:dUTP diphosphatase activity"/>
    <property type="evidence" value="ECO:0007669"/>
    <property type="project" value="UniProtKB-EC"/>
</dbReference>
<organism evidence="7 8">
    <name type="scientific">Lactococcus hircilactis</name>
    <dbReference type="NCBI Taxonomy" id="1494462"/>
    <lineage>
        <taxon>Bacteria</taxon>
        <taxon>Bacillati</taxon>
        <taxon>Bacillota</taxon>
        <taxon>Bacilli</taxon>
        <taxon>Lactobacillales</taxon>
        <taxon>Streptococcaceae</taxon>
        <taxon>Lactococcus</taxon>
    </lineage>
</organism>
<dbReference type="PANTHER" id="PTHR11241:SF0">
    <property type="entry name" value="DEOXYURIDINE 5'-TRIPHOSPHATE NUCLEOTIDOHYDROLASE"/>
    <property type="match status" value="1"/>
</dbReference>
<comment type="similarity">
    <text evidence="1">Belongs to the dUTPase family.</text>
</comment>
<gene>
    <name evidence="7" type="ORF">GHI93_05745</name>
</gene>
<dbReference type="Proteomes" id="UP000439550">
    <property type="component" value="Unassembled WGS sequence"/>
</dbReference>
<dbReference type="NCBIfam" id="NF010561">
    <property type="entry name" value="PRK13956.1"/>
    <property type="match status" value="1"/>
</dbReference>